<evidence type="ECO:0000313" key="11">
    <source>
        <dbReference type="Proteomes" id="UP000887013"/>
    </source>
</evidence>
<dbReference type="GO" id="GO:0033314">
    <property type="term" value="P:mitotic DNA replication checkpoint signaling"/>
    <property type="evidence" value="ECO:0007669"/>
    <property type="project" value="TreeGrafter"/>
</dbReference>
<evidence type="ECO:0000313" key="10">
    <source>
        <dbReference type="EMBL" id="GFT13808.1"/>
    </source>
</evidence>
<dbReference type="Proteomes" id="UP000887013">
    <property type="component" value="Unassembled WGS sequence"/>
</dbReference>
<evidence type="ECO:0000256" key="2">
    <source>
        <dbReference type="ARBA" id="ARBA00006168"/>
    </source>
</evidence>
<evidence type="ECO:0000256" key="6">
    <source>
        <dbReference type="ARBA" id="ARBA00023242"/>
    </source>
</evidence>
<evidence type="ECO:0000256" key="1">
    <source>
        <dbReference type="ARBA" id="ARBA00004123"/>
    </source>
</evidence>
<dbReference type="PANTHER" id="PTHR12172:SF0">
    <property type="entry name" value="CELL CYCLE CHECKPOINT PROTEIN RAD17"/>
    <property type="match status" value="1"/>
</dbReference>
<dbReference type="InterPro" id="IPR057927">
    <property type="entry name" value="RAD24-like_helical"/>
</dbReference>
<comment type="similarity">
    <text evidence="2">Belongs to the rad17/RAD24 family.</text>
</comment>
<dbReference type="GO" id="GO:0000077">
    <property type="term" value="P:DNA damage checkpoint signaling"/>
    <property type="evidence" value="ECO:0007669"/>
    <property type="project" value="TreeGrafter"/>
</dbReference>
<reference evidence="10" key="1">
    <citation type="submission" date="2020-08" db="EMBL/GenBank/DDBJ databases">
        <title>Multicomponent nature underlies the extraordinary mechanical properties of spider dragline silk.</title>
        <authorList>
            <person name="Kono N."/>
            <person name="Nakamura H."/>
            <person name="Mori M."/>
            <person name="Yoshida Y."/>
            <person name="Ohtoshi R."/>
            <person name="Malay A.D."/>
            <person name="Moran D.A.P."/>
            <person name="Tomita M."/>
            <person name="Numata K."/>
            <person name="Arakawa K."/>
        </authorList>
    </citation>
    <scope>NUCLEOTIDE SEQUENCE</scope>
</reference>
<comment type="caution">
    <text evidence="10">The sequence shown here is derived from an EMBL/GenBank/DDBJ whole genome shotgun (WGS) entry which is preliminary data.</text>
</comment>
<accession>A0A8X6NGC7</accession>
<keyword evidence="4" id="KW-0227">DNA damage</keyword>
<comment type="subcellular location">
    <subcellularLocation>
        <location evidence="1">Nucleus</location>
    </subcellularLocation>
</comment>
<evidence type="ECO:0000256" key="8">
    <source>
        <dbReference type="SAM" id="MobiDB-lite"/>
    </source>
</evidence>
<evidence type="ECO:0000259" key="9">
    <source>
        <dbReference type="Pfam" id="PF25812"/>
    </source>
</evidence>
<feature type="region of interest" description="Disordered" evidence="8">
    <location>
        <begin position="273"/>
        <end position="294"/>
    </location>
</feature>
<dbReference type="Pfam" id="PF03215">
    <property type="entry name" value="Rad17"/>
    <property type="match status" value="1"/>
</dbReference>
<protein>
    <submittedName>
        <fullName evidence="10">Cell cycle checkpoint protein RAD17</fullName>
    </submittedName>
</protein>
<dbReference type="GO" id="GO:0006281">
    <property type="term" value="P:DNA repair"/>
    <property type="evidence" value="ECO:0007669"/>
    <property type="project" value="InterPro"/>
</dbReference>
<dbReference type="InterPro" id="IPR004582">
    <property type="entry name" value="Checkpoint_prot_Rad17_Rad24"/>
</dbReference>
<feature type="domain" description="Checkpoint protein RAD24-like helical bundle" evidence="9">
    <location>
        <begin position="302"/>
        <end position="398"/>
    </location>
</feature>
<dbReference type="EMBL" id="BMAW01009429">
    <property type="protein sequence ID" value="GFT13808.1"/>
    <property type="molecule type" value="Genomic_DNA"/>
</dbReference>
<dbReference type="GO" id="GO:0005524">
    <property type="term" value="F:ATP binding"/>
    <property type="evidence" value="ECO:0007669"/>
    <property type="project" value="UniProtKB-KW"/>
</dbReference>
<dbReference type="PANTHER" id="PTHR12172">
    <property type="entry name" value="CELL CYCLE CHECKPOINT PROTEIN RAD17"/>
    <property type="match status" value="1"/>
</dbReference>
<dbReference type="SUPFAM" id="SSF52540">
    <property type="entry name" value="P-loop containing nucleoside triphosphate hydrolases"/>
    <property type="match status" value="1"/>
</dbReference>
<name>A0A8X6NGC7_NEPPI</name>
<keyword evidence="11" id="KW-1185">Reference proteome</keyword>
<sequence>MAKKSVTLKRKHSAFFAEKRLSSKDFTPWIEEFAPLTLEDLAVHKKKISEVQSWLQNFFSPQSEKKMSSILILTGPPGVGKTATVKAICKSLNAELFVWSNTHKEKTWEPINVELMNFKQNVMESENQTVAFSRFMLHSSKYSLVSNHKKVILVEEFPNALVRNPVEFHSIIRKYSLNNKYPAIFIISDNAKGESEENRLFPKDLQSSLKIANISFNPIAPTMVMKILLRINNSSKLNSGCMKLSKTQLENIASDSKGDIRNAINTMQFLSMTQSTEPKSVQKKDLSAKSSESEECASKRDSSLFLFHALGKILYSKRDPSLKSERDVLPTAVKSLERDPLISNPEEVYQQTSISADGFNLFLQENYLSFIEDIKIVSNAALWLSEADVLSSFWNGQDTLKEYAVSLASRGLMFNIVSCSGKRWRPLHKPQFYENNKKRNHLINNLKHTFKGTCLSMREIQIDLVPFINKLQTKSFNFTQISLSKDIGEMNVKRLSRPISKTLDQRECFQSDGNEPELDVIESQDDRKDFEEANAHISDEEIVIEEYEF</sequence>
<evidence type="ECO:0000256" key="7">
    <source>
        <dbReference type="ARBA" id="ARBA00023306"/>
    </source>
</evidence>
<dbReference type="OrthoDB" id="6412724at2759"/>
<dbReference type="GO" id="GO:0003682">
    <property type="term" value="F:chromatin binding"/>
    <property type="evidence" value="ECO:0007669"/>
    <property type="project" value="TreeGrafter"/>
</dbReference>
<dbReference type="Gene3D" id="3.40.50.300">
    <property type="entry name" value="P-loop containing nucleotide triphosphate hydrolases"/>
    <property type="match status" value="1"/>
</dbReference>
<evidence type="ECO:0000256" key="4">
    <source>
        <dbReference type="ARBA" id="ARBA00022763"/>
    </source>
</evidence>
<keyword evidence="3" id="KW-0547">Nucleotide-binding</keyword>
<gene>
    <name evidence="10" type="primary">Rad17</name>
    <name evidence="10" type="ORF">NPIL_414311</name>
</gene>
<dbReference type="GO" id="GO:0003689">
    <property type="term" value="F:DNA clamp loader activity"/>
    <property type="evidence" value="ECO:0007669"/>
    <property type="project" value="TreeGrafter"/>
</dbReference>
<dbReference type="Gene3D" id="1.10.8.60">
    <property type="match status" value="1"/>
</dbReference>
<evidence type="ECO:0000256" key="5">
    <source>
        <dbReference type="ARBA" id="ARBA00022840"/>
    </source>
</evidence>
<dbReference type="Pfam" id="PF25812">
    <property type="entry name" value="RAD24_helical"/>
    <property type="match status" value="1"/>
</dbReference>
<dbReference type="InterPro" id="IPR027417">
    <property type="entry name" value="P-loop_NTPase"/>
</dbReference>
<proteinExistence type="inferred from homology"/>
<dbReference type="AlphaFoldDB" id="A0A8X6NGC7"/>
<organism evidence="10 11">
    <name type="scientific">Nephila pilipes</name>
    <name type="common">Giant wood spider</name>
    <name type="synonym">Nephila maculata</name>
    <dbReference type="NCBI Taxonomy" id="299642"/>
    <lineage>
        <taxon>Eukaryota</taxon>
        <taxon>Metazoa</taxon>
        <taxon>Ecdysozoa</taxon>
        <taxon>Arthropoda</taxon>
        <taxon>Chelicerata</taxon>
        <taxon>Arachnida</taxon>
        <taxon>Araneae</taxon>
        <taxon>Araneomorphae</taxon>
        <taxon>Entelegynae</taxon>
        <taxon>Araneoidea</taxon>
        <taxon>Nephilidae</taxon>
        <taxon>Nephila</taxon>
    </lineage>
</organism>
<keyword evidence="6" id="KW-0539">Nucleus</keyword>
<keyword evidence="5" id="KW-0067">ATP-binding</keyword>
<keyword evidence="7" id="KW-0131">Cell cycle</keyword>
<evidence type="ECO:0000256" key="3">
    <source>
        <dbReference type="ARBA" id="ARBA00022741"/>
    </source>
</evidence>
<dbReference type="GO" id="GO:0005634">
    <property type="term" value="C:nucleus"/>
    <property type="evidence" value="ECO:0007669"/>
    <property type="project" value="UniProtKB-SubCell"/>
</dbReference>